<dbReference type="GO" id="GO:0043539">
    <property type="term" value="F:protein serine/threonine kinase activator activity"/>
    <property type="evidence" value="ECO:0007669"/>
    <property type="project" value="InterPro"/>
</dbReference>
<dbReference type="SUPFAM" id="SSF50904">
    <property type="entry name" value="Oncogene products"/>
    <property type="match status" value="1"/>
</dbReference>
<keyword evidence="2" id="KW-1185">Reference proteome</keyword>
<protein>
    <submittedName>
        <fullName evidence="3">Protein TCL1B1</fullName>
    </submittedName>
</protein>
<comment type="similarity">
    <text evidence="1">Belongs to the TCL1 family.</text>
</comment>
<organism evidence="2 3">
    <name type="scientific">Mus caroli</name>
    <name type="common">Ryukyu mouse</name>
    <name type="synonym">Ricefield mouse</name>
    <dbReference type="NCBI Taxonomy" id="10089"/>
    <lineage>
        <taxon>Eukaryota</taxon>
        <taxon>Metazoa</taxon>
        <taxon>Chordata</taxon>
        <taxon>Craniata</taxon>
        <taxon>Vertebrata</taxon>
        <taxon>Euteleostomi</taxon>
        <taxon>Mammalia</taxon>
        <taxon>Eutheria</taxon>
        <taxon>Euarchontoglires</taxon>
        <taxon>Glires</taxon>
        <taxon>Rodentia</taxon>
        <taxon>Myomorpha</taxon>
        <taxon>Muroidea</taxon>
        <taxon>Muridae</taxon>
        <taxon>Murinae</taxon>
        <taxon>Mus</taxon>
        <taxon>Mus</taxon>
    </lineage>
</organism>
<dbReference type="Proteomes" id="UP000515126">
    <property type="component" value="Chromosome 12"/>
</dbReference>
<dbReference type="KEGG" id="mcal:115032758"/>
<dbReference type="InterPro" id="IPR036672">
    <property type="entry name" value="TCL1_MTCP1_sf"/>
</dbReference>
<name>A0A6P7RMD0_MUSCR</name>
<dbReference type="Gene3D" id="2.40.15.10">
    <property type="entry name" value="TCL1/MTCP1"/>
    <property type="match status" value="1"/>
</dbReference>
<dbReference type="RefSeq" id="XP_029340159.1">
    <property type="nucleotide sequence ID" value="XM_029484299.1"/>
</dbReference>
<evidence type="ECO:0000256" key="1">
    <source>
        <dbReference type="ARBA" id="ARBA00006399"/>
    </source>
</evidence>
<dbReference type="PANTHER" id="PTHR14060">
    <property type="entry name" value="PROTEIN P13 MTCP-1"/>
    <property type="match status" value="1"/>
</dbReference>
<gene>
    <name evidence="3" type="primary">LOC115032758</name>
</gene>
<dbReference type="PANTHER" id="PTHR14060:SF2">
    <property type="entry name" value="T-CELL LEUKEMIA_LYMPHOMA PROTEIN 1B"/>
    <property type="match status" value="1"/>
</dbReference>
<sequence>MAVAAFDPLGPLPVHLASITRGIYEDEHHRLWVAANMETSHSSHGTRTRTHVTVHLWKLIPQQVIPFNPLNYDILPPMWRLEARNIYWGTDGTHWRLLNHSQLGNTEQLILMLVLG</sequence>
<proteinExistence type="inferred from homology"/>
<dbReference type="AlphaFoldDB" id="A0A6P7RMD0"/>
<dbReference type="Pfam" id="PF01840">
    <property type="entry name" value="TCL1_MTCP1"/>
    <property type="match status" value="1"/>
</dbReference>
<dbReference type="InterPro" id="IPR004832">
    <property type="entry name" value="TCL1_MTCP1"/>
</dbReference>
<evidence type="ECO:0000313" key="2">
    <source>
        <dbReference type="Proteomes" id="UP000515126"/>
    </source>
</evidence>
<dbReference type="GeneID" id="115032758"/>
<accession>A0A6P7RMD0</accession>
<evidence type="ECO:0000313" key="3">
    <source>
        <dbReference type="RefSeq" id="XP_029340159.1"/>
    </source>
</evidence>
<reference evidence="3" key="1">
    <citation type="submission" date="2025-08" db="UniProtKB">
        <authorList>
            <consortium name="RefSeq"/>
        </authorList>
    </citation>
    <scope>IDENTIFICATION</scope>
</reference>